<comment type="subcellular location">
    <subcellularLocation>
        <location evidence="12">Cell inner membrane</location>
    </subcellularLocation>
    <subcellularLocation>
        <location evidence="1">Cell membrane</location>
        <topology evidence="1">Multi-pass membrane protein</topology>
    </subcellularLocation>
</comment>
<dbReference type="GO" id="GO:0020037">
    <property type="term" value="F:heme binding"/>
    <property type="evidence" value="ECO:0007669"/>
    <property type="project" value="TreeGrafter"/>
</dbReference>
<keyword evidence="4 12" id="KW-1003">Cell membrane</keyword>
<evidence type="ECO:0000256" key="9">
    <source>
        <dbReference type="ARBA" id="ARBA00022989"/>
    </source>
</evidence>
<feature type="transmembrane region" description="Helical" evidence="12">
    <location>
        <begin position="321"/>
        <end position="345"/>
    </location>
</feature>
<keyword evidence="7 12" id="KW-0479">Metal-binding</keyword>
<organism evidence="14 15">
    <name type="scientific">Halochromatium glycolicum</name>
    <dbReference type="NCBI Taxonomy" id="85075"/>
    <lineage>
        <taxon>Bacteria</taxon>
        <taxon>Pseudomonadati</taxon>
        <taxon>Pseudomonadota</taxon>
        <taxon>Gammaproteobacteria</taxon>
        <taxon>Chromatiales</taxon>
        <taxon>Chromatiaceae</taxon>
        <taxon>Halochromatium</taxon>
    </lineage>
</organism>
<feature type="compositionally biased region" description="Basic and acidic residues" evidence="13">
    <location>
        <begin position="473"/>
        <end position="483"/>
    </location>
</feature>
<feature type="transmembrane region" description="Helical" evidence="12">
    <location>
        <begin position="96"/>
        <end position="118"/>
    </location>
</feature>
<evidence type="ECO:0000313" key="15">
    <source>
        <dbReference type="Proteomes" id="UP001296776"/>
    </source>
</evidence>
<keyword evidence="9 12" id="KW-1133">Transmembrane helix</keyword>
<evidence type="ECO:0000256" key="10">
    <source>
        <dbReference type="ARBA" id="ARBA00023004"/>
    </source>
</evidence>
<dbReference type="GO" id="GO:0019646">
    <property type="term" value="P:aerobic electron transport chain"/>
    <property type="evidence" value="ECO:0007669"/>
    <property type="project" value="InterPro"/>
</dbReference>
<keyword evidence="8 12" id="KW-0249">Electron transport</keyword>
<dbReference type="Pfam" id="PF01654">
    <property type="entry name" value="Cyt_bd_oxida_I"/>
    <property type="match status" value="1"/>
</dbReference>
<evidence type="ECO:0000313" key="14">
    <source>
        <dbReference type="EMBL" id="MBK1704556.1"/>
    </source>
</evidence>
<protein>
    <submittedName>
        <fullName evidence="14">Cytochrome ubiquinol oxidase subunit I</fullName>
    </submittedName>
</protein>
<dbReference type="InterPro" id="IPR002585">
    <property type="entry name" value="Cyt-d_ubiquinol_oxidase_su_1"/>
</dbReference>
<feature type="transmembrane region" description="Helical" evidence="12">
    <location>
        <begin position="434"/>
        <end position="452"/>
    </location>
</feature>
<feature type="transmembrane region" description="Helical" evidence="12">
    <location>
        <begin position="125"/>
        <end position="147"/>
    </location>
</feature>
<keyword evidence="15" id="KW-1185">Reference proteome</keyword>
<dbReference type="RefSeq" id="WP_200345757.1">
    <property type="nucleotide sequence ID" value="NZ_NRSJ01000011.1"/>
</dbReference>
<keyword evidence="5 12" id="KW-0349">Heme</keyword>
<feature type="transmembrane region" description="Helical" evidence="12">
    <location>
        <begin position="55"/>
        <end position="76"/>
    </location>
</feature>
<evidence type="ECO:0000256" key="4">
    <source>
        <dbReference type="ARBA" id="ARBA00022475"/>
    </source>
</evidence>
<dbReference type="Proteomes" id="UP001296776">
    <property type="component" value="Unassembled WGS sequence"/>
</dbReference>
<dbReference type="EMBL" id="NRSJ01000011">
    <property type="protein sequence ID" value="MBK1704556.1"/>
    <property type="molecule type" value="Genomic_DNA"/>
</dbReference>
<dbReference type="GO" id="GO:0009055">
    <property type="term" value="F:electron transfer activity"/>
    <property type="evidence" value="ECO:0007669"/>
    <property type="project" value="UniProtKB-UniRule"/>
</dbReference>
<dbReference type="PIRSF" id="PIRSF006446">
    <property type="entry name" value="Cyt_quinol_oxidase_1"/>
    <property type="match status" value="1"/>
</dbReference>
<keyword evidence="10 12" id="KW-0408">Iron</keyword>
<reference evidence="14" key="2">
    <citation type="journal article" date="2020" name="Microorganisms">
        <title>Osmotic Adaptation and Compatible Solute Biosynthesis of Phototrophic Bacteria as Revealed from Genome Analyses.</title>
        <authorList>
            <person name="Imhoff J.F."/>
            <person name="Rahn T."/>
            <person name="Kunzel S."/>
            <person name="Keller A."/>
            <person name="Neulinger S.C."/>
        </authorList>
    </citation>
    <scope>NUCLEOTIDE SEQUENCE</scope>
    <source>
        <strain evidence="14">DSM 11080</strain>
    </source>
</reference>
<reference evidence="14" key="1">
    <citation type="submission" date="2017-08" db="EMBL/GenBank/DDBJ databases">
        <authorList>
            <person name="Imhoff J.F."/>
            <person name="Rahn T."/>
            <person name="Kuenzel S."/>
            <person name="Neulinger S.C."/>
        </authorList>
    </citation>
    <scope>NUCLEOTIDE SEQUENCE</scope>
    <source>
        <strain evidence="14">DSM 11080</strain>
    </source>
</reference>
<evidence type="ECO:0000256" key="1">
    <source>
        <dbReference type="ARBA" id="ARBA00004651"/>
    </source>
</evidence>
<comment type="caution">
    <text evidence="14">The sequence shown here is derived from an EMBL/GenBank/DDBJ whole genome shotgun (WGS) entry which is preliminary data.</text>
</comment>
<feature type="transmembrane region" description="Helical" evidence="12">
    <location>
        <begin position="379"/>
        <end position="400"/>
    </location>
</feature>
<accession>A0AAJ0X973</accession>
<evidence type="ECO:0000256" key="8">
    <source>
        <dbReference type="ARBA" id="ARBA00022982"/>
    </source>
</evidence>
<feature type="transmembrane region" description="Helical" evidence="12">
    <location>
        <begin position="12"/>
        <end position="34"/>
    </location>
</feature>
<dbReference type="GO" id="GO:0005886">
    <property type="term" value="C:plasma membrane"/>
    <property type="evidence" value="ECO:0007669"/>
    <property type="project" value="UniProtKB-SubCell"/>
</dbReference>
<evidence type="ECO:0000256" key="12">
    <source>
        <dbReference type="PIRNR" id="PIRNR006446"/>
    </source>
</evidence>
<dbReference type="GO" id="GO:0070069">
    <property type="term" value="C:cytochrome complex"/>
    <property type="evidence" value="ECO:0007669"/>
    <property type="project" value="UniProtKB-UniRule"/>
</dbReference>
<feature type="transmembrane region" description="Helical" evidence="12">
    <location>
        <begin position="186"/>
        <end position="207"/>
    </location>
</feature>
<dbReference type="PANTHER" id="PTHR30365:SF14">
    <property type="entry name" value="CYTOCHROME BD MENAQUINOL OXIDASE SUBUNIT I-RELATED"/>
    <property type="match status" value="1"/>
</dbReference>
<dbReference type="GO" id="GO:0016682">
    <property type="term" value="F:oxidoreductase activity, acting on diphenols and related substances as donors, oxygen as acceptor"/>
    <property type="evidence" value="ECO:0007669"/>
    <property type="project" value="TreeGrafter"/>
</dbReference>
<evidence type="ECO:0000256" key="3">
    <source>
        <dbReference type="ARBA" id="ARBA00022448"/>
    </source>
</evidence>
<keyword evidence="11 12" id="KW-0472">Membrane</keyword>
<dbReference type="AlphaFoldDB" id="A0AAJ0X973"/>
<feature type="region of interest" description="Disordered" evidence="13">
    <location>
        <begin position="458"/>
        <end position="520"/>
    </location>
</feature>
<dbReference type="GO" id="GO:0046872">
    <property type="term" value="F:metal ion binding"/>
    <property type="evidence" value="ECO:0007669"/>
    <property type="project" value="UniProtKB-UniRule"/>
</dbReference>
<dbReference type="PANTHER" id="PTHR30365">
    <property type="entry name" value="CYTOCHROME D UBIQUINOL OXIDASE"/>
    <property type="match status" value="1"/>
</dbReference>
<keyword evidence="3 12" id="KW-0813">Transport</keyword>
<proteinExistence type="inferred from homology"/>
<evidence type="ECO:0000256" key="7">
    <source>
        <dbReference type="ARBA" id="ARBA00022723"/>
    </source>
</evidence>
<sequence>MDFDPITLSRLQFAFTVSFHIIFPAFTIGLAAWLATLEGLSLATGRPVFRRLFDFWLKVFAVAFGLGVVSGLVMAFQFGTNWSELSTQAGPIQGPLLAYESFTAFLLEATFFGVLLFGRERVPRWAYFVSTLMVALGTTFSAFWIMANNTWMQVPVGYELVDGRFAPHDWAEILLDPVLWVRFPHMLLGAYLTTAFCVAATGAWYLLRNRHAAEARVMLRMGLGIAAVLTPVQIGYGHSNGEYTAEHQPGKFTTIEGRWQTEQPARLVLIAWPDSANERNAFEIALPFLGSLVAQGNLSSEEPGIVTVPTDERPPFLIPFYAFRIMVGLGLMMLVISWSGLWLMLQGRLHPPAASAKATTFGSGDPRQTEASVSNLPRWFLWSTFLAWPSGFVAVLTGWLTAEVGRQPWVIHGLMRTANAVTPSLSSGAALTSLLAYLLVYTLIFSAGTLYLHRLLREGPGDERPDPSSTETGNERTPRRELAPGRPLAVGGPDPGLGSQHPAPERSSDDLSPGTYGGTA</sequence>
<evidence type="ECO:0000256" key="13">
    <source>
        <dbReference type="SAM" id="MobiDB-lite"/>
    </source>
</evidence>
<name>A0AAJ0X973_9GAMM</name>
<evidence type="ECO:0000256" key="6">
    <source>
        <dbReference type="ARBA" id="ARBA00022692"/>
    </source>
</evidence>
<keyword evidence="6 12" id="KW-0812">Transmembrane</keyword>
<evidence type="ECO:0000256" key="5">
    <source>
        <dbReference type="ARBA" id="ARBA00022617"/>
    </source>
</evidence>
<evidence type="ECO:0000256" key="2">
    <source>
        <dbReference type="ARBA" id="ARBA00009819"/>
    </source>
</evidence>
<gene>
    <name evidence="14" type="ORF">CKO40_08395</name>
</gene>
<comment type="similarity">
    <text evidence="2 12">Belongs to the cytochrome ubiquinol oxidase subunit 1 family.</text>
</comment>
<evidence type="ECO:0000256" key="11">
    <source>
        <dbReference type="ARBA" id="ARBA00023136"/>
    </source>
</evidence>